<protein>
    <recommendedName>
        <fullName evidence="3">DUF2922 domain-containing protein</fullName>
    </recommendedName>
</protein>
<organism evidence="1 2">
    <name type="scientific">Phocicoccus pinnipedialis</name>
    <dbReference type="NCBI Taxonomy" id="110845"/>
    <lineage>
        <taxon>Bacteria</taxon>
        <taxon>Bacillati</taxon>
        <taxon>Bacillota</taxon>
        <taxon>Bacilli</taxon>
        <taxon>Bacillales</taxon>
        <taxon>Salinicoccaceae</taxon>
        <taxon>Phocicoccus</taxon>
    </lineage>
</organism>
<sequence length="70" mass="7690">MAEKLVLTFNTEYDKKFNMTINDPKEGLTQADIVREANKIIAADVLRPSAGKPVSLISAKVIQTDTTVLL</sequence>
<accession>A0A6V7REV2</accession>
<comment type="caution">
    <text evidence="1">The sequence shown here is derived from an EMBL/GenBank/DDBJ whole genome shotgun (WGS) entry which is preliminary data.</text>
</comment>
<proteinExistence type="predicted"/>
<dbReference type="Proteomes" id="UP000588186">
    <property type="component" value="Unassembled WGS sequence"/>
</dbReference>
<name>A0A6V7REV2_9BACL</name>
<reference evidence="1 2" key="1">
    <citation type="submission" date="2020-07" db="EMBL/GenBank/DDBJ databases">
        <authorList>
            <person name="Criscuolo A."/>
        </authorList>
    </citation>
    <scope>NUCLEOTIDE SEQUENCE [LARGE SCALE GENOMIC DNA]</scope>
    <source>
        <strain evidence="1">CIP107946</strain>
    </source>
</reference>
<dbReference type="AlphaFoldDB" id="A0A6V7REV2"/>
<dbReference type="EMBL" id="CAJEWB010000010">
    <property type="protein sequence ID" value="CAD2076398.1"/>
    <property type="molecule type" value="Genomic_DNA"/>
</dbReference>
<gene>
    <name evidence="1" type="ORF">JEOPIN946_01253</name>
</gene>
<evidence type="ECO:0000313" key="1">
    <source>
        <dbReference type="EMBL" id="CAD2076398.1"/>
    </source>
</evidence>
<keyword evidence="2" id="KW-1185">Reference proteome</keyword>
<evidence type="ECO:0000313" key="2">
    <source>
        <dbReference type="Proteomes" id="UP000588186"/>
    </source>
</evidence>
<dbReference type="InterPro" id="IPR021321">
    <property type="entry name" value="DUF2922"/>
</dbReference>
<dbReference type="RefSeq" id="WP_186077829.1">
    <property type="nucleotide sequence ID" value="NZ_CAJEWB010000010.1"/>
</dbReference>
<evidence type="ECO:0008006" key="3">
    <source>
        <dbReference type="Google" id="ProtNLM"/>
    </source>
</evidence>
<dbReference type="Pfam" id="PF11148">
    <property type="entry name" value="DUF2922"/>
    <property type="match status" value="1"/>
</dbReference>